<dbReference type="AlphaFoldDB" id="A0A4C1WWX9"/>
<name>A0A4C1WWX9_EUMVA</name>
<sequence length="94" mass="10646">MRCRRTESLGTFASTLASVDVDQCVFKATQIKSLAPCHARMLTTVVPPHHLIGDEERKPFEVSSKQRNCLRAWDKRFAQGYLPEINCRLGAKLD</sequence>
<organism evidence="1 2">
    <name type="scientific">Eumeta variegata</name>
    <name type="common">Bagworm moth</name>
    <name type="synonym">Eumeta japonica</name>
    <dbReference type="NCBI Taxonomy" id="151549"/>
    <lineage>
        <taxon>Eukaryota</taxon>
        <taxon>Metazoa</taxon>
        <taxon>Ecdysozoa</taxon>
        <taxon>Arthropoda</taxon>
        <taxon>Hexapoda</taxon>
        <taxon>Insecta</taxon>
        <taxon>Pterygota</taxon>
        <taxon>Neoptera</taxon>
        <taxon>Endopterygota</taxon>
        <taxon>Lepidoptera</taxon>
        <taxon>Glossata</taxon>
        <taxon>Ditrysia</taxon>
        <taxon>Tineoidea</taxon>
        <taxon>Psychidae</taxon>
        <taxon>Oiketicinae</taxon>
        <taxon>Eumeta</taxon>
    </lineage>
</organism>
<evidence type="ECO:0000313" key="1">
    <source>
        <dbReference type="EMBL" id="GBP54679.1"/>
    </source>
</evidence>
<dbReference type="EMBL" id="BGZK01000652">
    <property type="protein sequence ID" value="GBP54679.1"/>
    <property type="molecule type" value="Genomic_DNA"/>
</dbReference>
<proteinExistence type="predicted"/>
<comment type="caution">
    <text evidence="1">The sequence shown here is derived from an EMBL/GenBank/DDBJ whole genome shotgun (WGS) entry which is preliminary data.</text>
</comment>
<keyword evidence="2" id="KW-1185">Reference proteome</keyword>
<reference evidence="1 2" key="1">
    <citation type="journal article" date="2019" name="Commun. Biol.">
        <title>The bagworm genome reveals a unique fibroin gene that provides high tensile strength.</title>
        <authorList>
            <person name="Kono N."/>
            <person name="Nakamura H."/>
            <person name="Ohtoshi R."/>
            <person name="Tomita M."/>
            <person name="Numata K."/>
            <person name="Arakawa K."/>
        </authorList>
    </citation>
    <scope>NUCLEOTIDE SEQUENCE [LARGE SCALE GENOMIC DNA]</scope>
</reference>
<gene>
    <name evidence="1" type="ORF">EVAR_47181_1</name>
</gene>
<evidence type="ECO:0000313" key="2">
    <source>
        <dbReference type="Proteomes" id="UP000299102"/>
    </source>
</evidence>
<protein>
    <submittedName>
        <fullName evidence="1">Uncharacterized protein</fullName>
    </submittedName>
</protein>
<dbReference type="Proteomes" id="UP000299102">
    <property type="component" value="Unassembled WGS sequence"/>
</dbReference>
<accession>A0A4C1WWX9</accession>